<dbReference type="EMBL" id="BTSX01000024">
    <property type="protein sequence ID" value="GMT08164.1"/>
    <property type="molecule type" value="Genomic_DNA"/>
</dbReference>
<dbReference type="AlphaFoldDB" id="A0AAV5UM74"/>
<organism evidence="1 2">
    <name type="scientific">Pristionchus entomophagus</name>
    <dbReference type="NCBI Taxonomy" id="358040"/>
    <lineage>
        <taxon>Eukaryota</taxon>
        <taxon>Metazoa</taxon>
        <taxon>Ecdysozoa</taxon>
        <taxon>Nematoda</taxon>
        <taxon>Chromadorea</taxon>
        <taxon>Rhabditida</taxon>
        <taxon>Rhabditina</taxon>
        <taxon>Diplogasteromorpha</taxon>
        <taxon>Diplogasteroidea</taxon>
        <taxon>Neodiplogasteridae</taxon>
        <taxon>Pristionchus</taxon>
    </lineage>
</organism>
<name>A0AAV5UM74_9BILA</name>
<protein>
    <submittedName>
        <fullName evidence="1">Uncharacterized protein</fullName>
    </submittedName>
</protein>
<feature type="non-terminal residue" evidence="1">
    <location>
        <position position="1"/>
    </location>
</feature>
<dbReference type="Proteomes" id="UP001432027">
    <property type="component" value="Unassembled WGS sequence"/>
</dbReference>
<evidence type="ECO:0000313" key="1">
    <source>
        <dbReference type="EMBL" id="GMT08164.1"/>
    </source>
</evidence>
<gene>
    <name evidence="1" type="ORF">PENTCL1PPCAC_30338</name>
</gene>
<reference evidence="1" key="1">
    <citation type="submission" date="2023-10" db="EMBL/GenBank/DDBJ databases">
        <title>Genome assembly of Pristionchus species.</title>
        <authorList>
            <person name="Yoshida K."/>
            <person name="Sommer R.J."/>
        </authorList>
    </citation>
    <scope>NUCLEOTIDE SEQUENCE</scope>
    <source>
        <strain evidence="1">RS0144</strain>
    </source>
</reference>
<proteinExistence type="predicted"/>
<keyword evidence="2" id="KW-1185">Reference proteome</keyword>
<feature type="non-terminal residue" evidence="1">
    <location>
        <position position="123"/>
    </location>
</feature>
<comment type="caution">
    <text evidence="1">The sequence shown here is derived from an EMBL/GenBank/DDBJ whole genome shotgun (WGS) entry which is preliminary data.</text>
</comment>
<evidence type="ECO:0000313" key="2">
    <source>
        <dbReference type="Proteomes" id="UP001432027"/>
    </source>
</evidence>
<sequence>TKMDASGIDPFILENLREKENVPLPLAPDFYKQIMNFPGESHYEEFVPPTRPVRDSATEATVKKILNDSQGLISKAALKMVASDAVNVIGPQYHDLVNLSVDEAAIIQGREKTINASRKKANA</sequence>
<accession>A0AAV5UM74</accession>